<dbReference type="NCBIfam" id="NF006074">
    <property type="entry name" value="PRK08220.1"/>
    <property type="match status" value="1"/>
</dbReference>
<dbReference type="Proteomes" id="UP000664578">
    <property type="component" value="Unassembled WGS sequence"/>
</dbReference>
<comment type="pathway">
    <text evidence="1">Siderophore biosynthesis.</text>
</comment>
<comment type="catalytic activity">
    <reaction evidence="5">
        <text>D-glucose + NADP(+) = D-glucono-1,5-lactone + NADPH + H(+)</text>
        <dbReference type="Rhea" id="RHEA:14405"/>
        <dbReference type="ChEBI" id="CHEBI:4167"/>
        <dbReference type="ChEBI" id="CHEBI:15378"/>
        <dbReference type="ChEBI" id="CHEBI:16217"/>
        <dbReference type="ChEBI" id="CHEBI:57783"/>
        <dbReference type="ChEBI" id="CHEBI:58349"/>
        <dbReference type="EC" id="1.1.1.47"/>
    </reaction>
</comment>
<proteinExistence type="inferred from homology"/>
<dbReference type="NCBIfam" id="TIGR04316">
    <property type="entry name" value="dhbA_paeA"/>
    <property type="match status" value="1"/>
</dbReference>
<dbReference type="GO" id="GO:0008667">
    <property type="term" value="F:2,3-dihydro-2,3-dihydroxybenzoate dehydrogenase activity"/>
    <property type="evidence" value="ECO:0007669"/>
    <property type="project" value="UniProtKB-UniRule"/>
</dbReference>
<dbReference type="AlphaFoldDB" id="A0A8I1SKW9"/>
<dbReference type="InterPro" id="IPR003560">
    <property type="entry name" value="DHB_DH"/>
</dbReference>
<evidence type="ECO:0000256" key="8">
    <source>
        <dbReference type="ARBA" id="ARBA00067530"/>
    </source>
</evidence>
<dbReference type="PROSITE" id="PS00061">
    <property type="entry name" value="ADH_SHORT"/>
    <property type="match status" value="1"/>
</dbReference>
<dbReference type="EMBL" id="JAEMWV010000002">
    <property type="protein sequence ID" value="MBN8251057.1"/>
    <property type="molecule type" value="Genomic_DNA"/>
</dbReference>
<organism evidence="11 12">
    <name type="scientific">Priestia flexa</name>
    <dbReference type="NCBI Taxonomy" id="86664"/>
    <lineage>
        <taxon>Bacteria</taxon>
        <taxon>Bacillati</taxon>
        <taxon>Bacillota</taxon>
        <taxon>Bacilli</taxon>
        <taxon>Bacillales</taxon>
        <taxon>Bacillaceae</taxon>
        <taxon>Priestia</taxon>
    </lineage>
</organism>
<dbReference type="EC" id="1.3.1.28" evidence="9"/>
<evidence type="ECO:0000256" key="10">
    <source>
        <dbReference type="RuleBase" id="RU000363"/>
    </source>
</evidence>
<evidence type="ECO:0000256" key="3">
    <source>
        <dbReference type="ARBA" id="ARBA00023002"/>
    </source>
</evidence>
<sequence length="261" mass="28137">MEAEELKGKVALVTGSAQGIGKEIVRKLAKFGARVVATDKNIEKLQMLKEKLQSKGLDVTVYEIDVSNYKEVNKKVDLVEEQIGPIEILINVAGILKMDTIESIREKDWNDIFSVNSTGVFNVSQAVSKKMILRQGGNIVTIGSNAAHVPRVSMAAYAASKAAATMFTKCLGLELAKHNIRCNLVSPGSTDTEMQWSLWDSDKGAETVIQGTPENFKVGIPLKKIAKPSDIANAVLFLISSQASHITMNDMCVDGGATLGA</sequence>
<evidence type="ECO:0000256" key="9">
    <source>
        <dbReference type="NCBIfam" id="TIGR04316"/>
    </source>
</evidence>
<keyword evidence="3 11" id="KW-0560">Oxidoreductase</keyword>
<dbReference type="InterPro" id="IPR002347">
    <property type="entry name" value="SDR_fam"/>
</dbReference>
<protein>
    <recommendedName>
        <fullName evidence="8 9">2,3-dihydro-2,3-dihydroxybenzoate dehydrogenase</fullName>
        <ecNumber evidence="9">1.3.1.28</ecNumber>
    </recommendedName>
</protein>
<gene>
    <name evidence="11" type="ORF">JF537_05605</name>
</gene>
<dbReference type="PANTHER" id="PTHR24321:SF13">
    <property type="entry name" value="2,3-DIHYDRO-2,3-DIHYDROXYBENZOATE DEHYDROGENASE"/>
    <property type="match status" value="1"/>
</dbReference>
<dbReference type="GO" id="GO:0019290">
    <property type="term" value="P:siderophore biosynthetic process"/>
    <property type="evidence" value="ECO:0007669"/>
    <property type="project" value="InterPro"/>
</dbReference>
<evidence type="ECO:0000256" key="7">
    <source>
        <dbReference type="ARBA" id="ARBA00052874"/>
    </source>
</evidence>
<name>A0A8I1SKW9_9BACI</name>
<evidence type="ECO:0000256" key="5">
    <source>
        <dbReference type="ARBA" id="ARBA00047555"/>
    </source>
</evidence>
<evidence type="ECO:0000256" key="6">
    <source>
        <dbReference type="ARBA" id="ARBA00048831"/>
    </source>
</evidence>
<dbReference type="SUPFAM" id="SSF51735">
    <property type="entry name" value="NAD(P)-binding Rossmann-fold domains"/>
    <property type="match status" value="1"/>
</dbReference>
<dbReference type="GeneID" id="93681270"/>
<dbReference type="Pfam" id="PF00106">
    <property type="entry name" value="adh_short"/>
    <property type="match status" value="1"/>
</dbReference>
<comment type="catalytic activity">
    <reaction evidence="6">
        <text>D-glucose + NAD(+) = D-glucono-1,5-lactone + NADH + H(+)</text>
        <dbReference type="Rhea" id="RHEA:14293"/>
        <dbReference type="ChEBI" id="CHEBI:4167"/>
        <dbReference type="ChEBI" id="CHEBI:15378"/>
        <dbReference type="ChEBI" id="CHEBI:16217"/>
        <dbReference type="ChEBI" id="CHEBI:57540"/>
        <dbReference type="ChEBI" id="CHEBI:57945"/>
        <dbReference type="EC" id="1.1.1.47"/>
    </reaction>
</comment>
<evidence type="ECO:0000256" key="4">
    <source>
        <dbReference type="ARBA" id="ARBA00023027"/>
    </source>
</evidence>
<dbReference type="PRINTS" id="PR00080">
    <property type="entry name" value="SDRFAMILY"/>
</dbReference>
<dbReference type="RefSeq" id="WP_206782290.1">
    <property type="nucleotide sequence ID" value="NZ_CM125968.1"/>
</dbReference>
<evidence type="ECO:0000256" key="1">
    <source>
        <dbReference type="ARBA" id="ARBA00004924"/>
    </source>
</evidence>
<dbReference type="Gene3D" id="3.40.50.720">
    <property type="entry name" value="NAD(P)-binding Rossmann-like Domain"/>
    <property type="match status" value="1"/>
</dbReference>
<comment type="similarity">
    <text evidence="2 10">Belongs to the short-chain dehydrogenases/reductases (SDR) family.</text>
</comment>
<accession>A0A8I1SKW9</accession>
<comment type="catalytic activity">
    <reaction evidence="7">
        <text>(2S,3S)-2,3-dihydroxy-2,3-dihydrobenzoate + NAD(+) = 2,3-dihydroxybenzoate + NADH + H(+)</text>
        <dbReference type="Rhea" id="RHEA:23824"/>
        <dbReference type="ChEBI" id="CHEBI:15378"/>
        <dbReference type="ChEBI" id="CHEBI:36654"/>
        <dbReference type="ChEBI" id="CHEBI:57540"/>
        <dbReference type="ChEBI" id="CHEBI:57945"/>
        <dbReference type="ChEBI" id="CHEBI:58764"/>
        <dbReference type="EC" id="1.3.1.28"/>
    </reaction>
</comment>
<dbReference type="GO" id="GO:0047936">
    <property type="term" value="F:glucose 1-dehydrogenase [NAD(P)+] activity"/>
    <property type="evidence" value="ECO:0007669"/>
    <property type="project" value="UniProtKB-EC"/>
</dbReference>
<dbReference type="FunFam" id="3.40.50.720:FF:000160">
    <property type="entry name" value="2,3-dihydro-2,3-dihydroxybenzoate dehydrogenase"/>
    <property type="match status" value="1"/>
</dbReference>
<evidence type="ECO:0000313" key="11">
    <source>
        <dbReference type="EMBL" id="MBN8251057.1"/>
    </source>
</evidence>
<dbReference type="InterPro" id="IPR036291">
    <property type="entry name" value="NAD(P)-bd_dom_sf"/>
</dbReference>
<evidence type="ECO:0000256" key="2">
    <source>
        <dbReference type="ARBA" id="ARBA00006484"/>
    </source>
</evidence>
<dbReference type="InterPro" id="IPR020904">
    <property type="entry name" value="Sc_DH/Rdtase_CS"/>
</dbReference>
<reference evidence="11" key="1">
    <citation type="submission" date="2020-12" db="EMBL/GenBank/DDBJ databases">
        <title>PHA producing bacteria isolated from mangrove.</title>
        <authorList>
            <person name="Zheng W."/>
            <person name="Yu S."/>
            <person name="Huang Y."/>
        </authorList>
    </citation>
    <scope>NUCLEOTIDE SEQUENCE</scope>
    <source>
        <strain evidence="11">GN22-4</strain>
    </source>
</reference>
<dbReference type="PRINTS" id="PR01397">
    <property type="entry name" value="DHBDHDRGNASE"/>
</dbReference>
<comment type="caution">
    <text evidence="11">The sequence shown here is derived from an EMBL/GenBank/DDBJ whole genome shotgun (WGS) entry which is preliminary data.</text>
</comment>
<keyword evidence="4" id="KW-0520">NAD</keyword>
<dbReference type="PANTHER" id="PTHR24321">
    <property type="entry name" value="DEHYDROGENASES, SHORT CHAIN"/>
    <property type="match status" value="1"/>
</dbReference>
<evidence type="ECO:0000313" key="12">
    <source>
        <dbReference type="Proteomes" id="UP000664578"/>
    </source>
</evidence>